<reference evidence="9" key="1">
    <citation type="submission" date="2018-02" db="EMBL/GenBank/DDBJ databases">
        <authorList>
            <person name="Holder M.E."/>
            <person name="Ajami N.J."/>
            <person name="Petrosino J.F."/>
        </authorList>
    </citation>
    <scope>NUCLEOTIDE SEQUENCE [LARGE SCALE GENOMIC DNA]</scope>
    <source>
        <strain evidence="9">CCUG 47711</strain>
    </source>
</reference>
<dbReference type="Gene3D" id="2.30.130.60">
    <property type="match status" value="1"/>
</dbReference>
<feature type="domain" description="SAM-dependent MTase RsmB/NOP-type" evidence="7">
    <location>
        <begin position="30"/>
        <end position="323"/>
    </location>
</feature>
<keyword evidence="9" id="KW-1185">Reference proteome</keyword>
<evidence type="ECO:0000256" key="1">
    <source>
        <dbReference type="ARBA" id="ARBA00022490"/>
    </source>
</evidence>
<name>A0A2S0KM78_9FIRM</name>
<evidence type="ECO:0000259" key="7">
    <source>
        <dbReference type="PROSITE" id="PS51686"/>
    </source>
</evidence>
<proteinExistence type="inferred from homology"/>
<dbReference type="Gene3D" id="3.30.70.1170">
    <property type="entry name" value="Sun protein, domain 3"/>
    <property type="match status" value="1"/>
</dbReference>
<organism evidence="8 9">
    <name type="scientific">Fastidiosipila sanguinis</name>
    <dbReference type="NCBI Taxonomy" id="236753"/>
    <lineage>
        <taxon>Bacteria</taxon>
        <taxon>Bacillati</taxon>
        <taxon>Bacillota</taxon>
        <taxon>Clostridia</taxon>
        <taxon>Eubacteriales</taxon>
        <taxon>Oscillospiraceae</taxon>
        <taxon>Fastidiosipila</taxon>
    </lineage>
</organism>
<dbReference type="PANTHER" id="PTHR22807:SF30">
    <property type="entry name" value="28S RRNA (CYTOSINE(4447)-C(5))-METHYLTRANSFERASE-RELATED"/>
    <property type="match status" value="1"/>
</dbReference>
<dbReference type="GO" id="GO:0003723">
    <property type="term" value="F:RNA binding"/>
    <property type="evidence" value="ECO:0007669"/>
    <property type="project" value="UniProtKB-UniRule"/>
</dbReference>
<feature type="binding site" evidence="6">
    <location>
        <position position="197"/>
    </location>
    <ligand>
        <name>S-adenosyl-L-methionine</name>
        <dbReference type="ChEBI" id="CHEBI:59789"/>
    </ligand>
</feature>
<feature type="binding site" evidence="6">
    <location>
        <begin position="127"/>
        <end position="133"/>
    </location>
    <ligand>
        <name>S-adenosyl-L-methionine</name>
        <dbReference type="ChEBI" id="CHEBI:59789"/>
    </ligand>
</feature>
<dbReference type="PROSITE" id="PS51686">
    <property type="entry name" value="SAM_MT_RSMB_NOP"/>
    <property type="match status" value="1"/>
</dbReference>
<keyword evidence="1" id="KW-0963">Cytoplasm</keyword>
<evidence type="ECO:0000256" key="5">
    <source>
        <dbReference type="ARBA" id="ARBA00022884"/>
    </source>
</evidence>
<dbReference type="PRINTS" id="PR02008">
    <property type="entry name" value="RCMTFAMILY"/>
</dbReference>
<feature type="active site" description="Nucleophile" evidence="6">
    <location>
        <position position="250"/>
    </location>
</feature>
<sequence>MNGQKLPDEFINNMHALFVKADMQDEWEDFLQGFDKDWTRAWRLQVDKTNPEAVARNFVAESALDYEVEDYLKEVPWAQDGYYIPKDAKPGKSLAYVLGLLYIQEASAMLPAEVLATKPGERVLDLCAAPGGKSSQIAKKLNGDGLLVANDISESRARILAHNLEQQGYANTLVTHFDVNEGLPEDWYGYFDAIQLDVPCSGEGMFRRDNQAISSWSEYGPESIRKIQMQLLNDASELLKPGGRIAYSTCTFNTWENEEVIVDFLNTHPEFKLIDPREYMSGKDNLRKGIVIDDNYPELTSAVRIWPQDNMGEGHFCALLVKDENYLQESLPDKAKKIKKKKKGKDNSKLKGSSIKLEDALEVFWQFCENNKDGNFSEEVFSRDKEKYRIINEKLYLMPVEFPELEGIHLLKSGCYLGDINNKGKRMSFNPVRTLLLPIPSEYWKYRLELDSFDERVYQLIQGETLFLEDSELEDLINKGIKDQEYIAVTVEGLPLSWVKLNGRGLKNLFPRKLIR</sequence>
<dbReference type="PANTHER" id="PTHR22807">
    <property type="entry name" value="NOP2 YEAST -RELATED NOL1/NOP2/FMU SUN DOMAIN-CONTAINING"/>
    <property type="match status" value="1"/>
</dbReference>
<dbReference type="InterPro" id="IPR023267">
    <property type="entry name" value="RCMT"/>
</dbReference>
<evidence type="ECO:0000256" key="2">
    <source>
        <dbReference type="ARBA" id="ARBA00022603"/>
    </source>
</evidence>
<dbReference type="KEGG" id="fsa:C5Q98_02215"/>
<dbReference type="InterPro" id="IPR031341">
    <property type="entry name" value="Methyltr_RsmF_N"/>
</dbReference>
<dbReference type="CDD" id="cd21147">
    <property type="entry name" value="RsmF_methylt_CTD1"/>
    <property type="match status" value="1"/>
</dbReference>
<dbReference type="GO" id="GO:0001510">
    <property type="term" value="P:RNA methylation"/>
    <property type="evidence" value="ECO:0007669"/>
    <property type="project" value="InterPro"/>
</dbReference>
<dbReference type="AlphaFoldDB" id="A0A2S0KM78"/>
<dbReference type="SUPFAM" id="SSF53335">
    <property type="entry name" value="S-adenosyl-L-methionine-dependent methyltransferases"/>
    <property type="match status" value="1"/>
</dbReference>
<dbReference type="Pfam" id="PF13636">
    <property type="entry name" value="Methyltranf_PUA"/>
    <property type="match status" value="1"/>
</dbReference>
<feature type="binding site" evidence="6">
    <location>
        <position position="151"/>
    </location>
    <ligand>
        <name>S-adenosyl-L-methionine</name>
        <dbReference type="ChEBI" id="CHEBI:59789"/>
    </ligand>
</feature>
<evidence type="ECO:0000256" key="3">
    <source>
        <dbReference type="ARBA" id="ARBA00022679"/>
    </source>
</evidence>
<evidence type="ECO:0000256" key="4">
    <source>
        <dbReference type="ARBA" id="ARBA00022691"/>
    </source>
</evidence>
<dbReference type="Gene3D" id="3.40.50.150">
    <property type="entry name" value="Vaccinia Virus protein VP39"/>
    <property type="match status" value="1"/>
</dbReference>
<feature type="binding site" evidence="6">
    <location>
        <position position="178"/>
    </location>
    <ligand>
        <name>S-adenosyl-L-methionine</name>
        <dbReference type="ChEBI" id="CHEBI:59789"/>
    </ligand>
</feature>
<keyword evidence="2 6" id="KW-0489">Methyltransferase</keyword>
<dbReference type="InterPro" id="IPR027391">
    <property type="entry name" value="Nol1_Nop2_Fmu_2"/>
</dbReference>
<dbReference type="InterPro" id="IPR001678">
    <property type="entry name" value="MeTrfase_RsmB-F_NOP2_dom"/>
</dbReference>
<dbReference type="GO" id="GO:0008173">
    <property type="term" value="F:RNA methyltransferase activity"/>
    <property type="evidence" value="ECO:0007669"/>
    <property type="project" value="InterPro"/>
</dbReference>
<comment type="similarity">
    <text evidence="6">Belongs to the class I-like SAM-binding methyltransferase superfamily. RsmB/NOP family.</text>
</comment>
<dbReference type="OrthoDB" id="9810297at2"/>
<keyword evidence="3 6" id="KW-0808">Transferase</keyword>
<evidence type="ECO:0000256" key="6">
    <source>
        <dbReference type="PROSITE-ProRule" id="PRU01023"/>
    </source>
</evidence>
<dbReference type="InterPro" id="IPR029063">
    <property type="entry name" value="SAM-dependent_MTases_sf"/>
</dbReference>
<dbReference type="InterPro" id="IPR031340">
    <property type="entry name" value="RsmF_methylt_CI"/>
</dbReference>
<keyword evidence="5 6" id="KW-0694">RNA-binding</keyword>
<dbReference type="Pfam" id="PF17126">
    <property type="entry name" value="RsmF_methylt_CI"/>
    <property type="match status" value="1"/>
</dbReference>
<dbReference type="InterPro" id="IPR049560">
    <property type="entry name" value="MeTrfase_RsmB-F_NOP2_cat"/>
</dbReference>
<dbReference type="EMBL" id="CP027226">
    <property type="protein sequence ID" value="AVM42118.1"/>
    <property type="molecule type" value="Genomic_DNA"/>
</dbReference>
<dbReference type="Proteomes" id="UP000237947">
    <property type="component" value="Chromosome"/>
</dbReference>
<gene>
    <name evidence="8" type="ORF">C5Q98_02215</name>
</gene>
<evidence type="ECO:0000313" key="9">
    <source>
        <dbReference type="Proteomes" id="UP000237947"/>
    </source>
</evidence>
<protein>
    <recommendedName>
        <fullName evidence="7">SAM-dependent MTase RsmB/NOP-type domain-containing protein</fullName>
    </recommendedName>
</protein>
<dbReference type="Pfam" id="PF01189">
    <property type="entry name" value="Methyltr_RsmB-F"/>
    <property type="match status" value="1"/>
</dbReference>
<accession>A0A2S0KM78</accession>
<keyword evidence="4 6" id="KW-0949">S-adenosyl-L-methionine</keyword>
<dbReference type="RefSeq" id="WP_106012104.1">
    <property type="nucleotide sequence ID" value="NZ_CP027226.1"/>
</dbReference>
<dbReference type="Pfam" id="PF17125">
    <property type="entry name" value="Methyltr_RsmF_N"/>
    <property type="match status" value="1"/>
</dbReference>
<evidence type="ECO:0000313" key="8">
    <source>
        <dbReference type="EMBL" id="AVM42118.1"/>
    </source>
</evidence>
<dbReference type="CDD" id="cd02440">
    <property type="entry name" value="AdoMet_MTases"/>
    <property type="match status" value="1"/>
</dbReference>